<dbReference type="InterPro" id="IPR026516">
    <property type="entry name" value="THAP1/10"/>
</dbReference>
<keyword evidence="10" id="KW-0539">Nucleus</keyword>
<dbReference type="PROSITE" id="PS50950">
    <property type="entry name" value="ZF_THAP"/>
    <property type="match status" value="1"/>
</dbReference>
<feature type="region of interest" description="Disordered" evidence="14">
    <location>
        <begin position="112"/>
        <end position="136"/>
    </location>
</feature>
<dbReference type="AlphaFoldDB" id="A0A131YWV4"/>
<evidence type="ECO:0000256" key="7">
    <source>
        <dbReference type="ARBA" id="ARBA00023054"/>
    </source>
</evidence>
<keyword evidence="3" id="KW-0479">Metal-binding</keyword>
<evidence type="ECO:0000256" key="11">
    <source>
        <dbReference type="ARBA" id="ARBA00023306"/>
    </source>
</evidence>
<evidence type="ECO:0000256" key="9">
    <source>
        <dbReference type="ARBA" id="ARBA00023163"/>
    </source>
</evidence>
<evidence type="ECO:0000256" key="12">
    <source>
        <dbReference type="PROSITE-ProRule" id="PRU00309"/>
    </source>
</evidence>
<evidence type="ECO:0000256" key="14">
    <source>
        <dbReference type="SAM" id="MobiDB-lite"/>
    </source>
</evidence>
<proteinExistence type="inferred from homology"/>
<name>A0A131YWV4_RHIAP</name>
<evidence type="ECO:0000313" key="16">
    <source>
        <dbReference type="EMBL" id="JAP83673.1"/>
    </source>
</evidence>
<feature type="domain" description="THAP-type" evidence="15">
    <location>
        <begin position="4"/>
        <end position="100"/>
    </location>
</feature>
<evidence type="ECO:0000256" key="2">
    <source>
        <dbReference type="ARBA" id="ARBA00006177"/>
    </source>
</evidence>
<keyword evidence="7 13" id="KW-0175">Coiled coil</keyword>
<evidence type="ECO:0000256" key="8">
    <source>
        <dbReference type="ARBA" id="ARBA00023125"/>
    </source>
</evidence>
<keyword evidence="9" id="KW-0804">Transcription</keyword>
<dbReference type="GO" id="GO:0005654">
    <property type="term" value="C:nucleoplasm"/>
    <property type="evidence" value="ECO:0007669"/>
    <property type="project" value="UniProtKB-SubCell"/>
</dbReference>
<accession>A0A131YWV4</accession>
<comment type="subcellular location">
    <subcellularLocation>
        <location evidence="1">Nucleus</location>
        <location evidence="1">Nucleoplasm</location>
    </subcellularLocation>
</comment>
<dbReference type="GO" id="GO:0043565">
    <property type="term" value="F:sequence-specific DNA binding"/>
    <property type="evidence" value="ECO:0007669"/>
    <property type="project" value="InterPro"/>
</dbReference>
<evidence type="ECO:0000256" key="13">
    <source>
        <dbReference type="SAM" id="Coils"/>
    </source>
</evidence>
<dbReference type="Pfam" id="PF05485">
    <property type="entry name" value="THAP"/>
    <property type="match status" value="1"/>
</dbReference>
<keyword evidence="8 12" id="KW-0238">DNA-binding</keyword>
<keyword evidence="11" id="KW-0131">Cell cycle</keyword>
<keyword evidence="6" id="KW-0805">Transcription regulation</keyword>
<dbReference type="InterPro" id="IPR038441">
    <property type="entry name" value="THAP_Znf_sf"/>
</dbReference>
<keyword evidence="5" id="KW-0862">Zinc</keyword>
<evidence type="ECO:0000256" key="3">
    <source>
        <dbReference type="ARBA" id="ARBA00022723"/>
    </source>
</evidence>
<evidence type="ECO:0000256" key="4">
    <source>
        <dbReference type="ARBA" id="ARBA00022771"/>
    </source>
</evidence>
<dbReference type="SUPFAM" id="SSF57716">
    <property type="entry name" value="Glucocorticoid receptor-like (DNA-binding domain)"/>
    <property type="match status" value="1"/>
</dbReference>
<keyword evidence="4 12" id="KW-0863">Zinc-finger</keyword>
<reference evidence="16" key="1">
    <citation type="journal article" date="2016" name="Ticks Tick Borne Dis.">
        <title>De novo assembly and annotation of the salivary gland transcriptome of Rhipicephalus appendiculatus male and female ticks during blood feeding.</title>
        <authorList>
            <person name="de Castro M.H."/>
            <person name="de Klerk D."/>
            <person name="Pienaar R."/>
            <person name="Latif A.A."/>
            <person name="Rees D.J."/>
            <person name="Mans B.J."/>
        </authorList>
    </citation>
    <scope>NUCLEOTIDE SEQUENCE</scope>
    <source>
        <tissue evidence="16">Salivary glands</tissue>
    </source>
</reference>
<evidence type="ECO:0000256" key="6">
    <source>
        <dbReference type="ARBA" id="ARBA00023015"/>
    </source>
</evidence>
<dbReference type="PANTHER" id="PTHR46600">
    <property type="entry name" value="THAP DOMAIN-CONTAINING"/>
    <property type="match status" value="1"/>
</dbReference>
<dbReference type="Gene3D" id="6.20.210.20">
    <property type="entry name" value="THAP domain"/>
    <property type="match status" value="1"/>
</dbReference>
<evidence type="ECO:0000256" key="5">
    <source>
        <dbReference type="ARBA" id="ARBA00022833"/>
    </source>
</evidence>
<evidence type="ECO:0000259" key="15">
    <source>
        <dbReference type="PROSITE" id="PS50950"/>
    </source>
</evidence>
<dbReference type="SMART" id="SM00692">
    <property type="entry name" value="DM3"/>
    <property type="match status" value="1"/>
</dbReference>
<dbReference type="SMART" id="SM00980">
    <property type="entry name" value="THAP"/>
    <property type="match status" value="1"/>
</dbReference>
<sequence length="375" mass="41947">MCKQQRHCFAPGCKAGYVSARKQGKKASLFGVPVDDERRKAWERAIPRADKPLDNNCVVCEAHFDERFIVRSFKHVINGESVEIPRDRPTLTDDAIPTIFPNVPAYLSKKLPPKRKTVSSNGGATSKRRKVDSIHEELQSAETDVPSSSNCNSGYNILEGMTQDDLPSKYWAKHVIPNDTDVVAFSVCASSGGTLCFEKLLLCSCNASAFHCTAYVQGVLVKTVDVDSISDVKGLLFEMDGMVPCEGFEMETGMPNVQKAKHRLHGAKLHSLTCCGTAQNRSRCLQCKYLRKLLINQAYYKRTKARQARANLTQKLTRKNAQLRRRKRSIAKLSETIEKLKLDNEAISSSSFEERLQSLPKKQQAQVRECFEAGL</sequence>
<evidence type="ECO:0000256" key="1">
    <source>
        <dbReference type="ARBA" id="ARBA00004642"/>
    </source>
</evidence>
<feature type="coiled-coil region" evidence="13">
    <location>
        <begin position="302"/>
        <end position="350"/>
    </location>
</feature>
<dbReference type="EMBL" id="GEDV01004884">
    <property type="protein sequence ID" value="JAP83673.1"/>
    <property type="molecule type" value="Transcribed_RNA"/>
</dbReference>
<dbReference type="GO" id="GO:0008270">
    <property type="term" value="F:zinc ion binding"/>
    <property type="evidence" value="ECO:0007669"/>
    <property type="project" value="UniProtKB-KW"/>
</dbReference>
<protein>
    <submittedName>
        <fullName evidence="16">THAP domain containing protein</fullName>
    </submittedName>
</protein>
<dbReference type="InterPro" id="IPR006612">
    <property type="entry name" value="THAP_Znf"/>
</dbReference>
<dbReference type="PANTHER" id="PTHR46600:SF1">
    <property type="entry name" value="THAP DOMAIN-CONTAINING PROTEIN 1"/>
    <property type="match status" value="1"/>
</dbReference>
<organism evidence="16">
    <name type="scientific">Rhipicephalus appendiculatus</name>
    <name type="common">Brown ear tick</name>
    <dbReference type="NCBI Taxonomy" id="34631"/>
    <lineage>
        <taxon>Eukaryota</taxon>
        <taxon>Metazoa</taxon>
        <taxon>Ecdysozoa</taxon>
        <taxon>Arthropoda</taxon>
        <taxon>Chelicerata</taxon>
        <taxon>Arachnida</taxon>
        <taxon>Acari</taxon>
        <taxon>Parasitiformes</taxon>
        <taxon>Ixodida</taxon>
        <taxon>Ixodoidea</taxon>
        <taxon>Ixodidae</taxon>
        <taxon>Rhipicephalinae</taxon>
        <taxon>Rhipicephalus</taxon>
        <taxon>Rhipicephalus</taxon>
    </lineage>
</organism>
<evidence type="ECO:0000256" key="10">
    <source>
        <dbReference type="ARBA" id="ARBA00023242"/>
    </source>
</evidence>
<comment type="similarity">
    <text evidence="2">Belongs to the THAP1 family.</text>
</comment>